<reference evidence="4 5" key="1">
    <citation type="submission" date="2018-09" db="EMBL/GenBank/DDBJ databases">
        <authorList>
            <person name="Zhu H."/>
        </authorList>
    </citation>
    <scope>NUCLEOTIDE SEQUENCE [LARGE SCALE GENOMIC DNA]</scope>
    <source>
        <strain evidence="4 5">K2W22B-5</strain>
    </source>
</reference>
<dbReference type="InterPro" id="IPR046367">
    <property type="entry name" value="GapR-like_DNA-bd"/>
</dbReference>
<dbReference type="GO" id="GO:0003677">
    <property type="term" value="F:DNA binding"/>
    <property type="evidence" value="ECO:0007669"/>
    <property type="project" value="InterPro"/>
</dbReference>
<dbReference type="OrthoDB" id="9813793at2"/>
<evidence type="ECO:0000259" key="3">
    <source>
        <dbReference type="Pfam" id="PF10073"/>
    </source>
</evidence>
<dbReference type="EMBL" id="QYUL01000002">
    <property type="protein sequence ID" value="RJF82423.1"/>
    <property type="molecule type" value="Genomic_DNA"/>
</dbReference>
<evidence type="ECO:0000256" key="2">
    <source>
        <dbReference type="SAM" id="Coils"/>
    </source>
</evidence>
<evidence type="ECO:0000313" key="5">
    <source>
        <dbReference type="Proteomes" id="UP000283458"/>
    </source>
</evidence>
<feature type="domain" description="GapR-like DNA-binding" evidence="3">
    <location>
        <begin position="17"/>
        <end position="88"/>
    </location>
</feature>
<comment type="similarity">
    <text evidence="1">Belongs to the UPF0335 family.</text>
</comment>
<dbReference type="NCBIfam" id="NF010247">
    <property type="entry name" value="PRK13694.1"/>
    <property type="match status" value="1"/>
</dbReference>
<gene>
    <name evidence="4" type="ORF">D3877_16230</name>
</gene>
<dbReference type="Proteomes" id="UP000283458">
    <property type="component" value="Unassembled WGS sequence"/>
</dbReference>
<sequence>MGHNSGGAGAPDVGGIAADRLKSFVERIERLEEEKKGLQEDVKEVYAEAKGTGFDTKIIRQIIRLRKMDKADRQEQEALLDLYKEALGMVE</sequence>
<evidence type="ECO:0000256" key="1">
    <source>
        <dbReference type="HAMAP-Rule" id="MF_00797"/>
    </source>
</evidence>
<dbReference type="AlphaFoldDB" id="A0A418VZ34"/>
<comment type="caution">
    <text evidence="4">The sequence shown here is derived from an EMBL/GenBank/DDBJ whole genome shotgun (WGS) entry which is preliminary data.</text>
</comment>
<protein>
    <recommendedName>
        <fullName evidence="1">UPF0335 protein D3877_16230</fullName>
    </recommendedName>
</protein>
<accession>A0A418VZ34</accession>
<dbReference type="InterPro" id="IPR018753">
    <property type="entry name" value="GapR-like"/>
</dbReference>
<dbReference type="HAMAP" id="MF_00797">
    <property type="entry name" value="UPF0335"/>
    <property type="match status" value="1"/>
</dbReference>
<dbReference type="Pfam" id="PF10073">
    <property type="entry name" value="GapR_DNA-bd"/>
    <property type="match status" value="1"/>
</dbReference>
<keyword evidence="5" id="KW-1185">Reference proteome</keyword>
<evidence type="ECO:0000313" key="4">
    <source>
        <dbReference type="EMBL" id="RJF82423.1"/>
    </source>
</evidence>
<keyword evidence="2" id="KW-0175">Coiled coil</keyword>
<organism evidence="4 5">
    <name type="scientific">Azospirillum cavernae</name>
    <dbReference type="NCBI Taxonomy" id="2320860"/>
    <lineage>
        <taxon>Bacteria</taxon>
        <taxon>Pseudomonadati</taxon>
        <taxon>Pseudomonadota</taxon>
        <taxon>Alphaproteobacteria</taxon>
        <taxon>Rhodospirillales</taxon>
        <taxon>Azospirillaceae</taxon>
        <taxon>Azospirillum</taxon>
    </lineage>
</organism>
<name>A0A418VZ34_9PROT</name>
<feature type="coiled-coil region" evidence="2">
    <location>
        <begin position="21"/>
        <end position="48"/>
    </location>
</feature>
<proteinExistence type="inferred from homology"/>